<dbReference type="EMBL" id="FOGD01000001">
    <property type="protein sequence ID" value="SEQ34173.1"/>
    <property type="molecule type" value="Genomic_DNA"/>
</dbReference>
<gene>
    <name evidence="1" type="ORF">SAMN02982919_00482</name>
</gene>
<dbReference type="STRING" id="180197.SAMN02982919_00482"/>
<evidence type="ECO:0000313" key="1">
    <source>
        <dbReference type="EMBL" id="SEQ34173.1"/>
    </source>
</evidence>
<reference evidence="1 2" key="1">
    <citation type="submission" date="2016-10" db="EMBL/GenBank/DDBJ databases">
        <authorList>
            <person name="de Groot N.N."/>
        </authorList>
    </citation>
    <scope>NUCLEOTIDE SEQUENCE [LARGE SCALE GENOMIC DNA]</scope>
    <source>
        <strain evidence="1 2">ATCC 35958</strain>
    </source>
</reference>
<evidence type="ECO:0000313" key="2">
    <source>
        <dbReference type="Proteomes" id="UP000199766"/>
    </source>
</evidence>
<dbReference type="AlphaFoldDB" id="A0A1H9F9Q1"/>
<organism evidence="1 2">
    <name type="scientific">Giesbergeria anulus</name>
    <dbReference type="NCBI Taxonomy" id="180197"/>
    <lineage>
        <taxon>Bacteria</taxon>
        <taxon>Pseudomonadati</taxon>
        <taxon>Pseudomonadota</taxon>
        <taxon>Betaproteobacteria</taxon>
        <taxon>Burkholderiales</taxon>
        <taxon>Comamonadaceae</taxon>
        <taxon>Giesbergeria</taxon>
    </lineage>
</organism>
<accession>A0A1H9F9Q1</accession>
<evidence type="ECO:0008006" key="3">
    <source>
        <dbReference type="Google" id="ProtNLM"/>
    </source>
</evidence>
<dbReference type="Proteomes" id="UP000199766">
    <property type="component" value="Unassembled WGS sequence"/>
</dbReference>
<name>A0A1H9F9Q1_9BURK</name>
<keyword evidence="2" id="KW-1185">Reference proteome</keyword>
<dbReference type="OrthoDB" id="9811409at2"/>
<proteinExistence type="predicted"/>
<sequence length="70" mass="7647">MSNHPLDWHIDQVKTVAKAFGLTMHCPGGSHHVVRNAAGTKISIPAHRPIKAIYIKKLIQLIKTGKGDQA</sequence>
<protein>
    <recommendedName>
        <fullName evidence="3">HicA toxin of toxin-antitoxin</fullName>
    </recommendedName>
</protein>
<dbReference type="RefSeq" id="WP_091452152.1">
    <property type="nucleotide sequence ID" value="NZ_FOGD01000001.1"/>
</dbReference>